<protein>
    <submittedName>
        <fullName evidence="9">NlpC/P60 family protein</fullName>
    </submittedName>
</protein>
<keyword evidence="2" id="KW-0645">Protease</keyword>
<feature type="coiled-coil region" evidence="5">
    <location>
        <begin position="57"/>
        <end position="112"/>
    </location>
</feature>
<evidence type="ECO:0000256" key="2">
    <source>
        <dbReference type="ARBA" id="ARBA00022670"/>
    </source>
</evidence>
<dbReference type="Proteomes" id="UP000323454">
    <property type="component" value="Unassembled WGS sequence"/>
</dbReference>
<dbReference type="InterPro" id="IPR000064">
    <property type="entry name" value="NLP_P60_dom"/>
</dbReference>
<keyword evidence="10" id="KW-1185">Reference proteome</keyword>
<dbReference type="PANTHER" id="PTHR47359">
    <property type="entry name" value="PEPTIDOGLYCAN DL-ENDOPEPTIDASE CWLO"/>
    <property type="match status" value="1"/>
</dbReference>
<evidence type="ECO:0000313" key="10">
    <source>
        <dbReference type="Proteomes" id="UP000323454"/>
    </source>
</evidence>
<evidence type="ECO:0000256" key="5">
    <source>
        <dbReference type="SAM" id="Coils"/>
    </source>
</evidence>
<proteinExistence type="inferred from homology"/>
<comment type="caution">
    <text evidence="9">The sequence shown here is derived from an EMBL/GenBank/DDBJ whole genome shotgun (WGS) entry which is preliminary data.</text>
</comment>
<dbReference type="PANTHER" id="PTHR47359:SF3">
    <property type="entry name" value="NLP_P60 DOMAIN-CONTAINING PROTEIN-RELATED"/>
    <property type="match status" value="1"/>
</dbReference>
<dbReference type="SUPFAM" id="SSF54001">
    <property type="entry name" value="Cysteine proteinases"/>
    <property type="match status" value="1"/>
</dbReference>
<feature type="region of interest" description="Disordered" evidence="6">
    <location>
        <begin position="26"/>
        <end position="49"/>
    </location>
</feature>
<feature type="chain" id="PRO_5022901858" evidence="7">
    <location>
        <begin position="31"/>
        <end position="449"/>
    </location>
</feature>
<dbReference type="PROSITE" id="PS51935">
    <property type="entry name" value="NLPC_P60"/>
    <property type="match status" value="1"/>
</dbReference>
<gene>
    <name evidence="9" type="ORF">F0L68_33880</name>
</gene>
<dbReference type="Gene3D" id="3.90.1720.10">
    <property type="entry name" value="endopeptidase domain like (from Nostoc punctiforme)"/>
    <property type="match status" value="1"/>
</dbReference>
<feature type="compositionally biased region" description="Low complexity" evidence="6">
    <location>
        <begin position="281"/>
        <end position="304"/>
    </location>
</feature>
<keyword evidence="5" id="KW-0175">Coiled coil</keyword>
<evidence type="ECO:0000256" key="1">
    <source>
        <dbReference type="ARBA" id="ARBA00007074"/>
    </source>
</evidence>
<reference evidence="9 10" key="1">
    <citation type="submission" date="2019-09" db="EMBL/GenBank/DDBJ databases">
        <title>Goodfellowia gen. nov., a new genus of the Pseudonocardineae related to Actinoalloteichus, containing Goodfellowia coeruleoviolacea gen. nov., comb. nov. gen. nov., comb. nov.</title>
        <authorList>
            <person name="Labeda D."/>
        </authorList>
    </citation>
    <scope>NUCLEOTIDE SEQUENCE [LARGE SCALE GENOMIC DNA]</scope>
    <source>
        <strain evidence="9 10">AN110305</strain>
    </source>
</reference>
<dbReference type="EMBL" id="VUOB01000070">
    <property type="protein sequence ID" value="KAA2252987.1"/>
    <property type="molecule type" value="Genomic_DNA"/>
</dbReference>
<evidence type="ECO:0000256" key="7">
    <source>
        <dbReference type="SAM" id="SignalP"/>
    </source>
</evidence>
<reference evidence="9 10" key="2">
    <citation type="submission" date="2019-09" db="EMBL/GenBank/DDBJ databases">
        <authorList>
            <person name="Jin C."/>
        </authorList>
    </citation>
    <scope>NUCLEOTIDE SEQUENCE [LARGE SCALE GENOMIC DNA]</scope>
    <source>
        <strain evidence="9 10">AN110305</strain>
    </source>
</reference>
<sequence>MAPKRGAARLLVSSAVALTVVLGAASTATAVPPPPPNPSDSQIDAGRADADAKAAKVGDLTNQLTQAEARLQQLSDDVEFKMEYANKMLVDLQTATDAADKARSAAQSARTEADAAGKAIEGSRSQLDDFAAASFQQGATIGSVSAYLGAKSPEDLLARAQLLAAASNSGLNALDQLERDRTDKANKDSAARLAKDVADQKEADAVTAKKAADEARAAAVEARKNQAAQAADIQNNKSQVEQQLAAAQNVVGGLEAQRAQYNDWAAAKQREEQEAARRAAEAAAAATPKAPVHHAAPAVPTRPASQAPSGGGDVETVIGRAMSQLGVRYSWGGGNASGPTVGIPDGGVADEYGDYANVGFDCSGLMVYAFAGAGIYLPKYSGYQYTSGTQVPVSQADRGDMLFWGPGGGTHVALYLGDGMMIEAPYSGSVVRVVPVRWGGIQPYAVRML</sequence>
<dbReference type="AlphaFoldDB" id="A0A5B2WSX4"/>
<feature type="region of interest" description="Disordered" evidence="6">
    <location>
        <begin position="265"/>
        <end position="315"/>
    </location>
</feature>
<evidence type="ECO:0000256" key="4">
    <source>
        <dbReference type="ARBA" id="ARBA00022807"/>
    </source>
</evidence>
<evidence type="ECO:0000256" key="6">
    <source>
        <dbReference type="SAM" id="MobiDB-lite"/>
    </source>
</evidence>
<evidence type="ECO:0000259" key="8">
    <source>
        <dbReference type="PROSITE" id="PS51935"/>
    </source>
</evidence>
<keyword evidence="4" id="KW-0788">Thiol protease</keyword>
<dbReference type="GO" id="GO:0008234">
    <property type="term" value="F:cysteine-type peptidase activity"/>
    <property type="evidence" value="ECO:0007669"/>
    <property type="project" value="UniProtKB-KW"/>
</dbReference>
<feature type="domain" description="NlpC/P60" evidence="8">
    <location>
        <begin position="311"/>
        <end position="449"/>
    </location>
</feature>
<organism evidence="9 10">
    <name type="scientific">Solihabitans fulvus</name>
    <dbReference type="NCBI Taxonomy" id="1892852"/>
    <lineage>
        <taxon>Bacteria</taxon>
        <taxon>Bacillati</taxon>
        <taxon>Actinomycetota</taxon>
        <taxon>Actinomycetes</taxon>
        <taxon>Pseudonocardiales</taxon>
        <taxon>Pseudonocardiaceae</taxon>
        <taxon>Solihabitans</taxon>
    </lineage>
</organism>
<keyword evidence="7" id="KW-0732">Signal</keyword>
<keyword evidence="3" id="KW-0378">Hydrolase</keyword>
<dbReference type="OrthoDB" id="4771638at2"/>
<dbReference type="RefSeq" id="WP_149853967.1">
    <property type="nucleotide sequence ID" value="NZ_VUOB01000070.1"/>
</dbReference>
<dbReference type="Pfam" id="PF00877">
    <property type="entry name" value="NLPC_P60"/>
    <property type="match status" value="1"/>
</dbReference>
<dbReference type="InterPro" id="IPR038765">
    <property type="entry name" value="Papain-like_cys_pep_sf"/>
</dbReference>
<dbReference type="GO" id="GO:0006508">
    <property type="term" value="P:proteolysis"/>
    <property type="evidence" value="ECO:0007669"/>
    <property type="project" value="UniProtKB-KW"/>
</dbReference>
<name>A0A5B2WSX4_9PSEU</name>
<dbReference type="InterPro" id="IPR051794">
    <property type="entry name" value="PG_Endopeptidase_C40"/>
</dbReference>
<feature type="signal peptide" evidence="7">
    <location>
        <begin position="1"/>
        <end position="30"/>
    </location>
</feature>
<accession>A0A5B2WSX4</accession>
<comment type="similarity">
    <text evidence="1">Belongs to the peptidase C40 family.</text>
</comment>
<evidence type="ECO:0000256" key="3">
    <source>
        <dbReference type="ARBA" id="ARBA00022801"/>
    </source>
</evidence>
<feature type="compositionally biased region" description="Basic and acidic residues" evidence="6">
    <location>
        <begin position="268"/>
        <end position="280"/>
    </location>
</feature>
<evidence type="ECO:0000313" key="9">
    <source>
        <dbReference type="EMBL" id="KAA2252987.1"/>
    </source>
</evidence>